<dbReference type="Proteomes" id="UP000503640">
    <property type="component" value="Unassembled WGS sequence"/>
</dbReference>
<comment type="caution">
    <text evidence="2">The sequence shown here is derived from an EMBL/GenBank/DDBJ whole genome shotgun (WGS) entry which is preliminary data.</text>
</comment>
<reference evidence="3" key="1">
    <citation type="journal article" date="2020" name="Appl. Environ. Microbiol.">
        <title>Diazotrophic Anaeromyxobacter Isolates from Soils.</title>
        <authorList>
            <person name="Masuda Y."/>
            <person name="Yamanaka H."/>
            <person name="Xu Z.X."/>
            <person name="Shiratori Y."/>
            <person name="Aono T."/>
            <person name="Amachi S."/>
            <person name="Senoo K."/>
            <person name="Itoh H."/>
        </authorList>
    </citation>
    <scope>NUCLEOTIDE SEQUENCE [LARGE SCALE GENOMIC DNA]</scope>
    <source>
        <strain evidence="3">R267</strain>
    </source>
</reference>
<keyword evidence="3" id="KW-1185">Reference proteome</keyword>
<proteinExistence type="predicted"/>
<gene>
    <name evidence="2" type="ORF">AMYX_29610</name>
</gene>
<feature type="compositionally biased region" description="Polar residues" evidence="1">
    <location>
        <begin position="34"/>
        <end position="43"/>
    </location>
</feature>
<evidence type="ECO:0000313" key="3">
    <source>
        <dbReference type="Proteomes" id="UP000503640"/>
    </source>
</evidence>
<protein>
    <submittedName>
        <fullName evidence="2">Uncharacterized protein</fullName>
    </submittedName>
</protein>
<evidence type="ECO:0000313" key="2">
    <source>
        <dbReference type="EMBL" id="GEJ58220.1"/>
    </source>
</evidence>
<organism evidence="2 3">
    <name type="scientific">Anaeromyxobacter diazotrophicus</name>
    <dbReference type="NCBI Taxonomy" id="2590199"/>
    <lineage>
        <taxon>Bacteria</taxon>
        <taxon>Pseudomonadati</taxon>
        <taxon>Myxococcota</taxon>
        <taxon>Myxococcia</taxon>
        <taxon>Myxococcales</taxon>
        <taxon>Cystobacterineae</taxon>
        <taxon>Anaeromyxobacteraceae</taxon>
        <taxon>Anaeromyxobacter</taxon>
    </lineage>
</organism>
<feature type="region of interest" description="Disordered" evidence="1">
    <location>
        <begin position="1"/>
        <end position="52"/>
    </location>
</feature>
<dbReference type="AlphaFoldDB" id="A0A7I9VQ19"/>
<accession>A0A7I9VQ19</accession>
<dbReference type="RefSeq" id="WP_176066572.1">
    <property type="nucleotide sequence ID" value="NZ_BJTG01000007.1"/>
</dbReference>
<dbReference type="EMBL" id="BJTG01000007">
    <property type="protein sequence ID" value="GEJ58220.1"/>
    <property type="molecule type" value="Genomic_DNA"/>
</dbReference>
<sequence>MEPKNEPLEPTVEQAPERRGAPDGNLEDEREESGLSQPESSAQKLPPPGPQP</sequence>
<name>A0A7I9VQ19_9BACT</name>
<evidence type="ECO:0000256" key="1">
    <source>
        <dbReference type="SAM" id="MobiDB-lite"/>
    </source>
</evidence>